<keyword evidence="2" id="KW-1185">Reference proteome</keyword>
<proteinExistence type="predicted"/>
<protein>
    <submittedName>
        <fullName evidence="1">Uncharacterized protein</fullName>
    </submittedName>
</protein>
<comment type="caution">
    <text evidence="1">The sequence shown here is derived from an EMBL/GenBank/DDBJ whole genome shotgun (WGS) entry which is preliminary data.</text>
</comment>
<sequence length="172" mass="20066">MTTQISSRVKIAGINNLQCMQRRYHLIKSRYSETEAILLSRRINSTFPSINKISSKLLLEDVAFIKQNNLLAEEKEAEQRGYIRQLSVWHHCGAEKLEALTKRILTLLQDYSSSYNQLLDKPIMERKRVCKHTLLRAFQDFITKKIKAVRNGIEGHLTYSKTAVYINEEDCY</sequence>
<dbReference type="EMBL" id="RCHS01003247">
    <property type="protein sequence ID" value="RMX43027.1"/>
    <property type="molecule type" value="Genomic_DNA"/>
</dbReference>
<evidence type="ECO:0000313" key="2">
    <source>
        <dbReference type="Proteomes" id="UP000275408"/>
    </source>
</evidence>
<dbReference type="Proteomes" id="UP000275408">
    <property type="component" value="Unassembled WGS sequence"/>
</dbReference>
<gene>
    <name evidence="1" type="ORF">pdam_00001793</name>
</gene>
<name>A0A3M6TNP8_POCDA</name>
<reference evidence="1 2" key="1">
    <citation type="journal article" date="2018" name="Sci. Rep.">
        <title>Comparative analysis of the Pocillopora damicornis genome highlights role of immune system in coral evolution.</title>
        <authorList>
            <person name="Cunning R."/>
            <person name="Bay R.A."/>
            <person name="Gillette P."/>
            <person name="Baker A.C."/>
            <person name="Traylor-Knowles N."/>
        </authorList>
    </citation>
    <scope>NUCLEOTIDE SEQUENCE [LARGE SCALE GENOMIC DNA]</scope>
    <source>
        <strain evidence="1">RSMAS</strain>
        <tissue evidence="1">Whole animal</tissue>
    </source>
</reference>
<organism evidence="1 2">
    <name type="scientific">Pocillopora damicornis</name>
    <name type="common">Cauliflower coral</name>
    <name type="synonym">Millepora damicornis</name>
    <dbReference type="NCBI Taxonomy" id="46731"/>
    <lineage>
        <taxon>Eukaryota</taxon>
        <taxon>Metazoa</taxon>
        <taxon>Cnidaria</taxon>
        <taxon>Anthozoa</taxon>
        <taxon>Hexacorallia</taxon>
        <taxon>Scleractinia</taxon>
        <taxon>Astrocoeniina</taxon>
        <taxon>Pocilloporidae</taxon>
        <taxon>Pocillopora</taxon>
    </lineage>
</organism>
<evidence type="ECO:0000313" key="1">
    <source>
        <dbReference type="EMBL" id="RMX43027.1"/>
    </source>
</evidence>
<dbReference type="AlphaFoldDB" id="A0A3M6TNP8"/>
<accession>A0A3M6TNP8</accession>